<dbReference type="InterPro" id="IPR004869">
    <property type="entry name" value="MMPL_dom"/>
</dbReference>
<feature type="transmembrane region" description="Helical" evidence="6">
    <location>
        <begin position="344"/>
        <end position="363"/>
    </location>
</feature>
<feature type="transmembrane region" description="Helical" evidence="6">
    <location>
        <begin position="317"/>
        <end position="338"/>
    </location>
</feature>
<evidence type="ECO:0000256" key="6">
    <source>
        <dbReference type="SAM" id="Phobius"/>
    </source>
</evidence>
<evidence type="ECO:0000259" key="7">
    <source>
        <dbReference type="PROSITE" id="PS50156"/>
    </source>
</evidence>
<keyword evidence="3 6" id="KW-0812">Transmembrane</keyword>
<dbReference type="InterPro" id="IPR050545">
    <property type="entry name" value="Mycobact_MmpL"/>
</dbReference>
<accession>A0A1I1V540</accession>
<feature type="transmembrane region" description="Helical" evidence="6">
    <location>
        <begin position="384"/>
        <end position="405"/>
    </location>
</feature>
<keyword evidence="2" id="KW-1003">Cell membrane</keyword>
<evidence type="ECO:0000256" key="3">
    <source>
        <dbReference type="ARBA" id="ARBA00022692"/>
    </source>
</evidence>
<dbReference type="SUPFAM" id="SSF82866">
    <property type="entry name" value="Multidrug efflux transporter AcrB transmembrane domain"/>
    <property type="match status" value="2"/>
</dbReference>
<feature type="transmembrane region" description="Helical" evidence="6">
    <location>
        <begin position="794"/>
        <end position="815"/>
    </location>
</feature>
<dbReference type="STRING" id="54.SAMN02745121_01558"/>
<protein>
    <submittedName>
        <fullName evidence="8">MMPL family protein</fullName>
    </submittedName>
</protein>
<feature type="transmembrane region" description="Helical" evidence="6">
    <location>
        <begin position="745"/>
        <end position="761"/>
    </location>
</feature>
<feature type="transmembrane region" description="Helical" evidence="6">
    <location>
        <begin position="768"/>
        <end position="788"/>
    </location>
</feature>
<feature type="transmembrane region" description="Helical" evidence="6">
    <location>
        <begin position="464"/>
        <end position="487"/>
    </location>
</feature>
<sequence length="898" mass="95671">MPESLPQRIFSRIAHVSLSRPWLVLSVAGLLVAASAVTLPQLRVSTSRYGLVSDDNPDQARMLRFFERFGNPDAPVVVVSGERPEDRRAVVDRLIAGFEAVPELRGRVLARVGPSEVAEVLLLQRPDLLSQVTGNLPPDVALAPLVEGGLPAWFGAIEGQLQAGLDGEAAPQDPARAAEGLKQLGGMASTFDRYLAGEDLMRAAMQAQAGEAPARGRDEAGYIQTVDGKYHVVSVFPEFSGNEVSDFAPLMAKLREIRDEAVANAPAGVSADITGLPALASEEQQLVSRGLFQSSLWSGLAILVLCLVMLRSLRQTVLSLVPLLAGLALTLGAVYWIYGYLNLITSSFVSTLLGLGIDFGVHMMHRFNEQRRAGSSVAAAIREALMHTGPAILVGALVTVLAFLTTLGSDFTAYAELGVITAVGLLFVVLATLFILPSLLIVAGKTGIAAVKKEPPMVHRLVGFVSRARVFIVVLAVLAAVGGGWGLSRIAFNGRYFDFLPRGSEGVRALEALEGDPLMSPVYANVAADDIESARAEAEALRALPEVAGVQTATDLLPPLEPQRLAQLRAIDKLGPLPDFAKLAARKTTPEELLPKVKAIVDALDEVRFALQQGGQPTEAVDQAQASFRALRERLEKAGPAERERLAAAEPQVADLLRRAWTTAKNVADRGSYAPSDLPQLFRTRFVARDGNGLAMFVVPAVSPWDSQSAEAFRQAVTTVAPDASGLAINIELHSSMIVAGFRRAALWAALLILVVVTLDLRSLRDGLLALIPTVLGWLWMLGLMAAVGRTFDVANIVSLPLVIGIGTAFGVHLMHRCQESEQHNSHARLDDLVRGTGSAVVLSALTTIASFASLTLSDYGGMKSFGSVMVMGISSCLIASLLVLPALLLMLGRVRGH</sequence>
<feature type="transmembrane region" description="Helical" evidence="6">
    <location>
        <begin position="291"/>
        <end position="310"/>
    </location>
</feature>
<name>A0A1I1V540_9BACT</name>
<gene>
    <name evidence="8" type="ORF">SAMN02745121_01558</name>
</gene>
<evidence type="ECO:0000256" key="5">
    <source>
        <dbReference type="ARBA" id="ARBA00023136"/>
    </source>
</evidence>
<organism evidence="8 9">
    <name type="scientific">Nannocystis exedens</name>
    <dbReference type="NCBI Taxonomy" id="54"/>
    <lineage>
        <taxon>Bacteria</taxon>
        <taxon>Pseudomonadati</taxon>
        <taxon>Myxococcota</taxon>
        <taxon>Polyangia</taxon>
        <taxon>Nannocystales</taxon>
        <taxon>Nannocystaceae</taxon>
        <taxon>Nannocystis</taxon>
    </lineage>
</organism>
<comment type="subcellular location">
    <subcellularLocation>
        <location evidence="1">Cell membrane</location>
        <topology evidence="1">Multi-pass membrane protein</topology>
    </subcellularLocation>
</comment>
<dbReference type="Gene3D" id="1.20.1640.10">
    <property type="entry name" value="Multidrug efflux transporter AcrB transmembrane domain"/>
    <property type="match status" value="2"/>
</dbReference>
<dbReference type="PANTHER" id="PTHR33406:SF13">
    <property type="entry name" value="MEMBRANE PROTEIN YDFJ"/>
    <property type="match status" value="1"/>
</dbReference>
<feature type="transmembrane region" description="Helical" evidence="6">
    <location>
        <begin position="836"/>
        <end position="857"/>
    </location>
</feature>
<dbReference type="AlphaFoldDB" id="A0A1I1V540"/>
<feature type="transmembrane region" description="Helical" evidence="6">
    <location>
        <begin position="869"/>
        <end position="892"/>
    </location>
</feature>
<dbReference type="PROSITE" id="PS50156">
    <property type="entry name" value="SSD"/>
    <property type="match status" value="2"/>
</dbReference>
<proteinExistence type="predicted"/>
<evidence type="ECO:0000313" key="9">
    <source>
        <dbReference type="Proteomes" id="UP000199400"/>
    </source>
</evidence>
<evidence type="ECO:0000256" key="4">
    <source>
        <dbReference type="ARBA" id="ARBA00022989"/>
    </source>
</evidence>
<keyword evidence="9" id="KW-1185">Reference proteome</keyword>
<dbReference type="Proteomes" id="UP000199400">
    <property type="component" value="Unassembled WGS sequence"/>
</dbReference>
<reference evidence="9" key="1">
    <citation type="submission" date="2016-10" db="EMBL/GenBank/DDBJ databases">
        <authorList>
            <person name="Varghese N."/>
            <person name="Submissions S."/>
        </authorList>
    </citation>
    <scope>NUCLEOTIDE SEQUENCE [LARGE SCALE GENOMIC DNA]</scope>
    <source>
        <strain evidence="9">ATCC 25963</strain>
    </source>
</reference>
<feature type="domain" description="SSD" evidence="7">
    <location>
        <begin position="352"/>
        <end position="442"/>
    </location>
</feature>
<evidence type="ECO:0000313" key="8">
    <source>
        <dbReference type="EMBL" id="SFD78147.1"/>
    </source>
</evidence>
<evidence type="ECO:0000256" key="1">
    <source>
        <dbReference type="ARBA" id="ARBA00004651"/>
    </source>
</evidence>
<feature type="transmembrane region" description="Helical" evidence="6">
    <location>
        <begin position="417"/>
        <end position="443"/>
    </location>
</feature>
<dbReference type="GO" id="GO:0005886">
    <property type="term" value="C:plasma membrane"/>
    <property type="evidence" value="ECO:0007669"/>
    <property type="project" value="UniProtKB-SubCell"/>
</dbReference>
<dbReference type="InterPro" id="IPR000731">
    <property type="entry name" value="SSD"/>
</dbReference>
<dbReference type="Pfam" id="PF03176">
    <property type="entry name" value="MMPL"/>
    <property type="match status" value="2"/>
</dbReference>
<feature type="domain" description="SSD" evidence="7">
    <location>
        <begin position="767"/>
        <end position="891"/>
    </location>
</feature>
<keyword evidence="5 6" id="KW-0472">Membrane</keyword>
<dbReference type="EMBL" id="FOMX01000004">
    <property type="protein sequence ID" value="SFD78147.1"/>
    <property type="molecule type" value="Genomic_DNA"/>
</dbReference>
<evidence type="ECO:0000256" key="2">
    <source>
        <dbReference type="ARBA" id="ARBA00022475"/>
    </source>
</evidence>
<keyword evidence="4 6" id="KW-1133">Transmembrane helix</keyword>
<dbReference type="PANTHER" id="PTHR33406">
    <property type="entry name" value="MEMBRANE PROTEIN MJ1562-RELATED"/>
    <property type="match status" value="1"/>
</dbReference>